<name>A0ABM5FXL5_9SAUR</name>
<protein>
    <submittedName>
        <fullName evidence="8">SAM domain-containing protein SAMSN-1 isoform X1</fullName>
    </submittedName>
</protein>
<dbReference type="PROSITE" id="PS50002">
    <property type="entry name" value="SH3"/>
    <property type="match status" value="1"/>
</dbReference>
<feature type="region of interest" description="Disordered" evidence="4">
    <location>
        <begin position="373"/>
        <end position="437"/>
    </location>
</feature>
<evidence type="ECO:0000259" key="5">
    <source>
        <dbReference type="PROSITE" id="PS50002"/>
    </source>
</evidence>
<dbReference type="InterPro" id="IPR001660">
    <property type="entry name" value="SAM"/>
</dbReference>
<keyword evidence="2" id="KW-0597">Phosphoprotein</keyword>
<dbReference type="InterPro" id="IPR013761">
    <property type="entry name" value="SAM/pointed_sf"/>
</dbReference>
<evidence type="ECO:0000256" key="3">
    <source>
        <dbReference type="PROSITE-ProRule" id="PRU00192"/>
    </source>
</evidence>
<evidence type="ECO:0000256" key="4">
    <source>
        <dbReference type="SAM" id="MobiDB-lite"/>
    </source>
</evidence>
<dbReference type="InterPro" id="IPR037623">
    <property type="entry name" value="SAMSN1_SAM"/>
</dbReference>
<evidence type="ECO:0000256" key="2">
    <source>
        <dbReference type="ARBA" id="ARBA00022553"/>
    </source>
</evidence>
<dbReference type="Pfam" id="PF07647">
    <property type="entry name" value="SAM_2"/>
    <property type="match status" value="1"/>
</dbReference>
<keyword evidence="7" id="KW-1185">Reference proteome</keyword>
<feature type="region of interest" description="Disordered" evidence="4">
    <location>
        <begin position="304"/>
        <end position="349"/>
    </location>
</feature>
<sequence>MNLFCFSLEGSMDSLYEPVKENKDPQESVCMTSRANTPVHASVKCGPPERSQSLELSDTENGVMKKRKSIQKSLSENEVFEINEDFVIGERFHLLQKTRIEETTCQVMTFEQWIPPQQNVLSASRDTVTDCDENKAETMGTLKRLQKLVRTKKASVHSLDDVKHVLVPLNPPPPAADVFLSEDEDEAPTLCMKLTKSQDKKVLKENTRRKEETEPRTELISASLGRSYASRLNNLGNISIHSETEFQLWSDWKPFPDNQLRPCDFLITRIEEWEKCTCCSHQPRLTSSLTDVDLPSSWRTSSFGNFDHRGHHSVSKQEDSPEACEVDGVNDGAESGHNKSPHNGGTIGKKMRAISMTMKKKMGKKYIKALSEDMDEEGKDNSCSNRDSDPGGGSNTEKVSLKASDSMDSLYSLNSGQSSSSGVTSCSDGTSNRDSLRLDDEVPYTGPFCGKAKVHTDFTPSPYDTDSLKIKKGDIIDIICKTPMGMWTGLLNNKVGNFKFIYVDLITEEESTPRKIKPHKRSKRVKPASLQELLERIHLQDYSSTLLLNGYETLEDLKDLKECHLIELNIEDPEDRTRLLCAIENLQDYENEQEQETEQVPQSLSPDLSFNKTQLNDCPRDSGCYISPENSDHSKEDLDTENLSDMIKTITITESN</sequence>
<dbReference type="PANTHER" id="PTHR12301:SF4">
    <property type="entry name" value="SAM DOMAIN-CONTAINING PROTEIN SAMSN-1"/>
    <property type="match status" value="1"/>
</dbReference>
<feature type="domain" description="SAM" evidence="6">
    <location>
        <begin position="525"/>
        <end position="589"/>
    </location>
</feature>
<dbReference type="GeneID" id="110074823"/>
<feature type="domain" description="SH3" evidence="5">
    <location>
        <begin position="447"/>
        <end position="508"/>
    </location>
</feature>
<evidence type="ECO:0000313" key="8">
    <source>
        <dbReference type="RefSeq" id="XP_072850145.1"/>
    </source>
</evidence>
<dbReference type="Pfam" id="PF12485">
    <property type="entry name" value="SPIDER"/>
    <property type="match status" value="1"/>
</dbReference>
<dbReference type="InterPro" id="IPR021090">
    <property type="entry name" value="SPIDER"/>
</dbReference>
<reference evidence="8" key="1">
    <citation type="submission" date="2025-08" db="UniProtKB">
        <authorList>
            <consortium name="RefSeq"/>
        </authorList>
    </citation>
    <scope>IDENTIFICATION</scope>
</reference>
<evidence type="ECO:0000256" key="1">
    <source>
        <dbReference type="ARBA" id="ARBA00022443"/>
    </source>
</evidence>
<dbReference type="RefSeq" id="XP_072850145.1">
    <property type="nucleotide sequence ID" value="XM_072994044.1"/>
</dbReference>
<dbReference type="Proteomes" id="UP001652642">
    <property type="component" value="Chromosome 3"/>
</dbReference>
<dbReference type="PROSITE" id="PS50105">
    <property type="entry name" value="SAM_DOMAIN"/>
    <property type="match status" value="1"/>
</dbReference>
<dbReference type="InterPro" id="IPR051725">
    <property type="entry name" value="SAM-SH3_domain_protein"/>
</dbReference>
<dbReference type="SMART" id="SM00326">
    <property type="entry name" value="SH3"/>
    <property type="match status" value="1"/>
</dbReference>
<dbReference type="SUPFAM" id="SSF50044">
    <property type="entry name" value="SH3-domain"/>
    <property type="match status" value="1"/>
</dbReference>
<gene>
    <name evidence="8" type="primary">SAMSN1</name>
</gene>
<evidence type="ECO:0000313" key="7">
    <source>
        <dbReference type="Proteomes" id="UP001652642"/>
    </source>
</evidence>
<dbReference type="Gene3D" id="1.10.150.50">
    <property type="entry name" value="Transcription Factor, Ets-1"/>
    <property type="match status" value="1"/>
</dbReference>
<feature type="compositionally biased region" description="Low complexity" evidence="4">
    <location>
        <begin position="409"/>
        <end position="430"/>
    </location>
</feature>
<dbReference type="SMART" id="SM00454">
    <property type="entry name" value="SAM"/>
    <property type="match status" value="1"/>
</dbReference>
<proteinExistence type="predicted"/>
<dbReference type="CDD" id="cd09561">
    <property type="entry name" value="SAM_SAMSN1"/>
    <property type="match status" value="1"/>
</dbReference>
<dbReference type="Gene3D" id="2.30.30.40">
    <property type="entry name" value="SH3 Domains"/>
    <property type="match status" value="1"/>
</dbReference>
<dbReference type="InterPro" id="IPR036028">
    <property type="entry name" value="SH3-like_dom_sf"/>
</dbReference>
<accession>A0ABM5FXL5</accession>
<dbReference type="PANTHER" id="PTHR12301">
    <property type="entry name" value="SAM-DOMAIN, SH3 AND NUCLEAR LOCALIZATION SIGNALS PROTEIN RELATED"/>
    <property type="match status" value="1"/>
</dbReference>
<keyword evidence="1 3" id="KW-0728">SH3 domain</keyword>
<dbReference type="InterPro" id="IPR001452">
    <property type="entry name" value="SH3_domain"/>
</dbReference>
<evidence type="ECO:0000259" key="6">
    <source>
        <dbReference type="PROSITE" id="PS50105"/>
    </source>
</evidence>
<dbReference type="SUPFAM" id="SSF47769">
    <property type="entry name" value="SAM/Pointed domain"/>
    <property type="match status" value="1"/>
</dbReference>
<organism evidence="7 8">
    <name type="scientific">Pogona vitticeps</name>
    <name type="common">central bearded dragon</name>
    <dbReference type="NCBI Taxonomy" id="103695"/>
    <lineage>
        <taxon>Eukaryota</taxon>
        <taxon>Metazoa</taxon>
        <taxon>Chordata</taxon>
        <taxon>Craniata</taxon>
        <taxon>Vertebrata</taxon>
        <taxon>Euteleostomi</taxon>
        <taxon>Lepidosauria</taxon>
        <taxon>Squamata</taxon>
        <taxon>Bifurcata</taxon>
        <taxon>Unidentata</taxon>
        <taxon>Episquamata</taxon>
        <taxon>Toxicofera</taxon>
        <taxon>Iguania</taxon>
        <taxon>Acrodonta</taxon>
        <taxon>Agamidae</taxon>
        <taxon>Amphibolurinae</taxon>
        <taxon>Pogona</taxon>
    </lineage>
</organism>